<dbReference type="AlphaFoldDB" id="G9NBM1"/>
<sequence length="443" mass="50573">MLQMEQSWHVVAIQDPPPEIIWSLSEVRRTHHLWYQSLRFVTENDHRMLREDGAAAPQLQAKVAFLVSREIPETDWRVTVPDWGNNMLATLLLNGPFGVINIHNIYRIDPIDKTRRLDMVELVGNCYSRPNRKLGLWFCWDRAKKEEYCKMVADGLEALSVPNLDEPDGIDIHLSLITKVLVKAVSKTVPASLTCKLPRPMGRPQQGKKKESQDDKTKEPQEEKVMEPRAEKATELQEERGDEHRIQPAYKEAPFEPLSNPTIWNLSKQPKRRAKPADLPYTPDFQFSGKCATTGKEKSIMYMDAIYGQGKTSKTSSTHPRLPENLDCIVPAESKLALGDQGPIARQGEVSALIAALPTKKSAGIDILDNEALIMAREIISPYLEKVFNGCIENCYYLTYCKLSKTTYIYFIPYFQNPRKRPTTKSRIVQLLFFQIWAKSLSD</sequence>
<evidence type="ECO:0000313" key="3">
    <source>
        <dbReference type="Proteomes" id="UP000007115"/>
    </source>
</evidence>
<organism evidence="2 3">
    <name type="scientific">Hypocrea virens (strain Gv29-8 / FGSC 10586)</name>
    <name type="common">Gliocladium virens</name>
    <name type="synonym">Trichoderma virens</name>
    <dbReference type="NCBI Taxonomy" id="413071"/>
    <lineage>
        <taxon>Eukaryota</taxon>
        <taxon>Fungi</taxon>
        <taxon>Dikarya</taxon>
        <taxon>Ascomycota</taxon>
        <taxon>Pezizomycotina</taxon>
        <taxon>Sordariomycetes</taxon>
        <taxon>Hypocreomycetidae</taxon>
        <taxon>Hypocreales</taxon>
        <taxon>Hypocreaceae</taxon>
        <taxon>Trichoderma</taxon>
    </lineage>
</organism>
<dbReference type="GeneID" id="25790395"/>
<keyword evidence="3" id="KW-1185">Reference proteome</keyword>
<gene>
    <name evidence="2" type="ORF">TRIVIDRAFT_206868</name>
</gene>
<feature type="compositionally biased region" description="Basic and acidic residues" evidence="1">
    <location>
        <begin position="208"/>
        <end position="246"/>
    </location>
</feature>
<dbReference type="RefSeq" id="XP_013950421.1">
    <property type="nucleotide sequence ID" value="XM_014094946.1"/>
</dbReference>
<dbReference type="InParanoid" id="G9NBM1"/>
<accession>G9NBM1</accession>
<reference evidence="2 3" key="1">
    <citation type="journal article" date="2011" name="Genome Biol.">
        <title>Comparative genome sequence analysis underscores mycoparasitism as the ancestral life style of Trichoderma.</title>
        <authorList>
            <person name="Kubicek C.P."/>
            <person name="Herrera-Estrella A."/>
            <person name="Seidl-Seiboth V."/>
            <person name="Martinez D.A."/>
            <person name="Druzhinina I.S."/>
            <person name="Thon M."/>
            <person name="Zeilinger S."/>
            <person name="Casas-Flores S."/>
            <person name="Horwitz B.A."/>
            <person name="Mukherjee P.K."/>
            <person name="Mukherjee M."/>
            <person name="Kredics L."/>
            <person name="Alcaraz L.D."/>
            <person name="Aerts A."/>
            <person name="Antal Z."/>
            <person name="Atanasova L."/>
            <person name="Cervantes-Badillo M.G."/>
            <person name="Challacombe J."/>
            <person name="Chertkov O."/>
            <person name="McCluskey K."/>
            <person name="Coulpier F."/>
            <person name="Deshpande N."/>
            <person name="von Doehren H."/>
            <person name="Ebbole D.J."/>
            <person name="Esquivel-Naranjo E.U."/>
            <person name="Fekete E."/>
            <person name="Flipphi M."/>
            <person name="Glaser F."/>
            <person name="Gomez-Rodriguez E.Y."/>
            <person name="Gruber S."/>
            <person name="Han C."/>
            <person name="Henrissat B."/>
            <person name="Hermosa R."/>
            <person name="Hernandez-Onate M."/>
            <person name="Karaffa L."/>
            <person name="Kosti I."/>
            <person name="Le Crom S."/>
            <person name="Lindquist E."/>
            <person name="Lucas S."/>
            <person name="Luebeck M."/>
            <person name="Luebeck P.S."/>
            <person name="Margeot A."/>
            <person name="Metz B."/>
            <person name="Misra M."/>
            <person name="Nevalainen H."/>
            <person name="Omann M."/>
            <person name="Packer N."/>
            <person name="Perrone G."/>
            <person name="Uresti-Rivera E.E."/>
            <person name="Salamov A."/>
            <person name="Schmoll M."/>
            <person name="Seiboth B."/>
            <person name="Shapiro H."/>
            <person name="Sukno S."/>
            <person name="Tamayo-Ramos J.A."/>
            <person name="Tisch D."/>
            <person name="Wiest A."/>
            <person name="Wilkinson H.H."/>
            <person name="Zhang M."/>
            <person name="Coutinho P.M."/>
            <person name="Kenerley C.M."/>
            <person name="Monte E."/>
            <person name="Baker S.E."/>
            <person name="Grigoriev I.V."/>
        </authorList>
    </citation>
    <scope>NUCLEOTIDE SEQUENCE [LARGE SCALE GENOMIC DNA]</scope>
    <source>
        <strain evidence="3">Gv29-8 / FGSC 10586</strain>
    </source>
</reference>
<dbReference type="STRING" id="413071.G9NBM1"/>
<dbReference type="EMBL" id="ABDF02000091">
    <property type="protein sequence ID" value="EHK16226.1"/>
    <property type="molecule type" value="Genomic_DNA"/>
</dbReference>
<name>G9NBM1_HYPVG</name>
<dbReference type="VEuPathDB" id="FungiDB:TRIVIDRAFT_206868"/>
<dbReference type="eggNOG" id="ENOG502RM5U">
    <property type="taxonomic scope" value="Eukaryota"/>
</dbReference>
<dbReference type="Proteomes" id="UP000007115">
    <property type="component" value="Unassembled WGS sequence"/>
</dbReference>
<feature type="region of interest" description="Disordered" evidence="1">
    <location>
        <begin position="194"/>
        <end position="249"/>
    </location>
</feature>
<evidence type="ECO:0000313" key="2">
    <source>
        <dbReference type="EMBL" id="EHK16226.1"/>
    </source>
</evidence>
<dbReference type="HOGENOM" id="CLU_618289_0_0_1"/>
<proteinExistence type="predicted"/>
<comment type="caution">
    <text evidence="2">The sequence shown here is derived from an EMBL/GenBank/DDBJ whole genome shotgun (WGS) entry which is preliminary data.</text>
</comment>
<dbReference type="OrthoDB" id="3261222at2759"/>
<evidence type="ECO:0000256" key="1">
    <source>
        <dbReference type="SAM" id="MobiDB-lite"/>
    </source>
</evidence>
<protein>
    <submittedName>
        <fullName evidence="2">Uncharacterized protein</fullName>
    </submittedName>
</protein>